<keyword evidence="7" id="KW-0472">Membrane</keyword>
<keyword evidence="10" id="KW-1185">Reference proteome</keyword>
<dbReference type="CDD" id="cd07326">
    <property type="entry name" value="M56_BlaR1_MecR1_like"/>
    <property type="match status" value="1"/>
</dbReference>
<name>A0ABP7JWM2_9PSEU</name>
<dbReference type="Pfam" id="PF01435">
    <property type="entry name" value="Peptidase_M48"/>
    <property type="match status" value="1"/>
</dbReference>
<dbReference type="Proteomes" id="UP001501624">
    <property type="component" value="Unassembled WGS sequence"/>
</dbReference>
<feature type="transmembrane region" description="Helical" evidence="7">
    <location>
        <begin position="94"/>
        <end position="114"/>
    </location>
</feature>
<gene>
    <name evidence="9" type="ORF">GCM10022380_88270</name>
</gene>
<evidence type="ECO:0000313" key="9">
    <source>
        <dbReference type="EMBL" id="GAA3857245.1"/>
    </source>
</evidence>
<dbReference type="RefSeq" id="WP_237339818.1">
    <property type="nucleotide sequence ID" value="NZ_BAABCM010000027.1"/>
</dbReference>
<keyword evidence="4 6" id="KW-0862">Zinc</keyword>
<dbReference type="EMBL" id="BAABCM010000027">
    <property type="protein sequence ID" value="GAA3857245.1"/>
    <property type="molecule type" value="Genomic_DNA"/>
</dbReference>
<evidence type="ECO:0000256" key="3">
    <source>
        <dbReference type="ARBA" id="ARBA00022801"/>
    </source>
</evidence>
<protein>
    <recommendedName>
        <fullName evidence="8">Peptidase M48 domain-containing protein</fullName>
    </recommendedName>
</protein>
<comment type="caution">
    <text evidence="9">The sequence shown here is derived from an EMBL/GenBank/DDBJ whole genome shotgun (WGS) entry which is preliminary data.</text>
</comment>
<dbReference type="PANTHER" id="PTHR34978">
    <property type="entry name" value="POSSIBLE SENSOR-TRANSDUCER PROTEIN BLAR"/>
    <property type="match status" value="1"/>
</dbReference>
<sequence>MIAALSLLAGALAAGWLLPRRLAALDVSRRDPVLLIVCWLLSMLGVALAATAGVVLLLMPTHGSFGPLLAAVNSCWNALQHGSPPAAEELGGALGSIVLAALACRLVIVGARGIRRRARSRREHLAALRLAGRADGTAPTTLWLAHDTPLAFSMSGRRAVIVATDGLRRHLGDDAVAAVLLHEQAHLSGRHHQLIALADALRAALPFVPLFRQAPDSLRQLVEVAADVVAIRECGPRAVREALLGVSGCGAPTGALAMARDAVAVRLARLDEGGSLPSSGLRRFMSCGAAGITAAAFPFLTGAVLTLSVALVACPLGVG</sequence>
<feature type="transmembrane region" description="Helical" evidence="7">
    <location>
        <begin position="292"/>
        <end position="318"/>
    </location>
</feature>
<evidence type="ECO:0000256" key="1">
    <source>
        <dbReference type="ARBA" id="ARBA00022670"/>
    </source>
</evidence>
<keyword evidence="7" id="KW-1133">Transmembrane helix</keyword>
<dbReference type="Gene3D" id="3.30.2010.10">
    <property type="entry name" value="Metalloproteases ('zincins'), catalytic domain"/>
    <property type="match status" value="1"/>
</dbReference>
<feature type="domain" description="Peptidase M48" evidence="8">
    <location>
        <begin position="141"/>
        <end position="197"/>
    </location>
</feature>
<evidence type="ECO:0000256" key="5">
    <source>
        <dbReference type="ARBA" id="ARBA00023049"/>
    </source>
</evidence>
<dbReference type="PANTHER" id="PTHR34978:SF3">
    <property type="entry name" value="SLR0241 PROTEIN"/>
    <property type="match status" value="1"/>
</dbReference>
<evidence type="ECO:0000256" key="7">
    <source>
        <dbReference type="SAM" id="Phobius"/>
    </source>
</evidence>
<keyword evidence="5 6" id="KW-0482">Metalloprotease</keyword>
<evidence type="ECO:0000313" key="10">
    <source>
        <dbReference type="Proteomes" id="UP001501624"/>
    </source>
</evidence>
<keyword evidence="1 6" id="KW-0645">Protease</keyword>
<feature type="transmembrane region" description="Helical" evidence="7">
    <location>
        <begin position="33"/>
        <end position="58"/>
    </location>
</feature>
<keyword evidence="3 6" id="KW-0378">Hydrolase</keyword>
<keyword evidence="2" id="KW-0479">Metal-binding</keyword>
<accession>A0ABP7JWM2</accession>
<dbReference type="InterPro" id="IPR052173">
    <property type="entry name" value="Beta-lactam_resp_regulator"/>
</dbReference>
<evidence type="ECO:0000259" key="8">
    <source>
        <dbReference type="Pfam" id="PF01435"/>
    </source>
</evidence>
<dbReference type="InterPro" id="IPR001915">
    <property type="entry name" value="Peptidase_M48"/>
</dbReference>
<comment type="cofactor">
    <cofactor evidence="6">
        <name>Zn(2+)</name>
        <dbReference type="ChEBI" id="CHEBI:29105"/>
    </cofactor>
    <text evidence="6">Binds 1 zinc ion per subunit.</text>
</comment>
<organism evidence="9 10">
    <name type="scientific">Amycolatopsis tucumanensis</name>
    <dbReference type="NCBI Taxonomy" id="401106"/>
    <lineage>
        <taxon>Bacteria</taxon>
        <taxon>Bacillati</taxon>
        <taxon>Actinomycetota</taxon>
        <taxon>Actinomycetes</taxon>
        <taxon>Pseudonocardiales</taxon>
        <taxon>Pseudonocardiaceae</taxon>
        <taxon>Amycolatopsis</taxon>
    </lineage>
</organism>
<proteinExistence type="inferred from homology"/>
<evidence type="ECO:0000256" key="4">
    <source>
        <dbReference type="ARBA" id="ARBA00022833"/>
    </source>
</evidence>
<evidence type="ECO:0000256" key="6">
    <source>
        <dbReference type="RuleBase" id="RU003983"/>
    </source>
</evidence>
<reference evidence="10" key="1">
    <citation type="journal article" date="2019" name="Int. J. Syst. Evol. Microbiol.">
        <title>The Global Catalogue of Microorganisms (GCM) 10K type strain sequencing project: providing services to taxonomists for standard genome sequencing and annotation.</title>
        <authorList>
            <consortium name="The Broad Institute Genomics Platform"/>
            <consortium name="The Broad Institute Genome Sequencing Center for Infectious Disease"/>
            <person name="Wu L."/>
            <person name="Ma J."/>
        </authorList>
    </citation>
    <scope>NUCLEOTIDE SEQUENCE [LARGE SCALE GENOMIC DNA]</scope>
    <source>
        <strain evidence="10">JCM 17017</strain>
    </source>
</reference>
<comment type="similarity">
    <text evidence="6">Belongs to the peptidase M48 family.</text>
</comment>
<keyword evidence="7" id="KW-0812">Transmembrane</keyword>
<evidence type="ECO:0000256" key="2">
    <source>
        <dbReference type="ARBA" id="ARBA00022723"/>
    </source>
</evidence>